<evidence type="ECO:0000256" key="1">
    <source>
        <dbReference type="ARBA" id="ARBA00023203"/>
    </source>
</evidence>
<evidence type="ECO:0000313" key="3">
    <source>
        <dbReference type="EMBL" id="KAF7516628.1"/>
    </source>
</evidence>
<dbReference type="GO" id="GO:0006887">
    <property type="term" value="P:exocytosis"/>
    <property type="evidence" value="ECO:0007669"/>
    <property type="project" value="TreeGrafter"/>
</dbReference>
<dbReference type="AlphaFoldDB" id="A0A9P5GEZ0"/>
<dbReference type="GO" id="GO:0055037">
    <property type="term" value="C:recycling endosome"/>
    <property type="evidence" value="ECO:0007669"/>
    <property type="project" value="TreeGrafter"/>
</dbReference>
<evidence type="ECO:0000313" key="4">
    <source>
        <dbReference type="Proteomes" id="UP000701341"/>
    </source>
</evidence>
<dbReference type="PANTHER" id="PTHR23331:SF1">
    <property type="entry name" value="WASH COMPLEX SUBUNIT 1"/>
    <property type="match status" value="1"/>
</dbReference>
<gene>
    <name evidence="3" type="ORF">PCG10_002017</name>
</gene>
<dbReference type="GO" id="GO:0071203">
    <property type="term" value="C:WASH complex"/>
    <property type="evidence" value="ECO:0007669"/>
    <property type="project" value="InterPro"/>
</dbReference>
<dbReference type="InterPro" id="IPR028290">
    <property type="entry name" value="WASH1"/>
</dbReference>
<accession>A0A9P5GEZ0</accession>
<dbReference type="GO" id="GO:0032456">
    <property type="term" value="P:endocytic recycling"/>
    <property type="evidence" value="ECO:0007669"/>
    <property type="project" value="TreeGrafter"/>
</dbReference>
<dbReference type="GO" id="GO:0043014">
    <property type="term" value="F:alpha-tubulin binding"/>
    <property type="evidence" value="ECO:0007669"/>
    <property type="project" value="InterPro"/>
</dbReference>
<feature type="compositionally biased region" description="Basic and acidic residues" evidence="2">
    <location>
        <begin position="72"/>
        <end position="83"/>
    </location>
</feature>
<dbReference type="GO" id="GO:0043015">
    <property type="term" value="F:gamma-tubulin binding"/>
    <property type="evidence" value="ECO:0007669"/>
    <property type="project" value="TreeGrafter"/>
</dbReference>
<evidence type="ECO:0000256" key="2">
    <source>
        <dbReference type="SAM" id="MobiDB-lite"/>
    </source>
</evidence>
<reference evidence="3" key="1">
    <citation type="submission" date="2020-02" db="EMBL/GenBank/DDBJ databases">
        <authorList>
            <person name="Lichtner F.J."/>
        </authorList>
    </citation>
    <scope>NUCLEOTIDE SEQUENCE</scope>
    <source>
        <strain evidence="3">G10</strain>
    </source>
</reference>
<protein>
    <recommendedName>
        <fullName evidence="5">WH2 domain-containing protein</fullName>
    </recommendedName>
</protein>
<dbReference type="EMBL" id="JAAOZQ010000133">
    <property type="protein sequence ID" value="KAF7516628.1"/>
    <property type="molecule type" value="Genomic_DNA"/>
</dbReference>
<dbReference type="GO" id="GO:0005829">
    <property type="term" value="C:cytosol"/>
    <property type="evidence" value="ECO:0007669"/>
    <property type="project" value="GOC"/>
</dbReference>
<dbReference type="PANTHER" id="PTHR23331">
    <property type="entry name" value="CXYORF1"/>
    <property type="match status" value="1"/>
</dbReference>
<sequence length="136" mass="13104">MPPPPPPPAPVSGAPGGPPPPPPPPGGGGGAPPPPPPPGGAAPPLPKPTGGHTDLLASIRASGGHGGGGLRKVKDTEKNDRSKAMVPGAANESSATSPNAGGAPQGGLAGALQDALNKRKQRVSGSDDEKDNDDDW</sequence>
<dbReference type="GO" id="GO:0003779">
    <property type="term" value="F:actin binding"/>
    <property type="evidence" value="ECO:0007669"/>
    <property type="project" value="UniProtKB-KW"/>
</dbReference>
<dbReference type="GO" id="GO:0034314">
    <property type="term" value="P:Arp2/3 complex-mediated actin nucleation"/>
    <property type="evidence" value="ECO:0007669"/>
    <property type="project" value="InterPro"/>
</dbReference>
<dbReference type="Proteomes" id="UP000701341">
    <property type="component" value="Unassembled WGS sequence"/>
</dbReference>
<name>A0A9P5GEZ0_PENCR</name>
<keyword evidence="4" id="KW-1185">Reference proteome</keyword>
<organism evidence="3 4">
    <name type="scientific">Penicillium crustosum</name>
    <name type="common">Blue mold fungus</name>
    <dbReference type="NCBI Taxonomy" id="36656"/>
    <lineage>
        <taxon>Eukaryota</taxon>
        <taxon>Fungi</taxon>
        <taxon>Dikarya</taxon>
        <taxon>Ascomycota</taxon>
        <taxon>Pezizomycotina</taxon>
        <taxon>Eurotiomycetes</taxon>
        <taxon>Eurotiomycetidae</taxon>
        <taxon>Eurotiales</taxon>
        <taxon>Aspergillaceae</taxon>
        <taxon>Penicillium</taxon>
    </lineage>
</organism>
<feature type="compositionally biased region" description="Pro residues" evidence="2">
    <location>
        <begin position="1"/>
        <end position="47"/>
    </location>
</feature>
<evidence type="ECO:0008006" key="5">
    <source>
        <dbReference type="Google" id="ProtNLM"/>
    </source>
</evidence>
<proteinExistence type="predicted"/>
<comment type="caution">
    <text evidence="3">The sequence shown here is derived from an EMBL/GenBank/DDBJ whole genome shotgun (WGS) entry which is preliminary data.</text>
</comment>
<feature type="region of interest" description="Disordered" evidence="2">
    <location>
        <begin position="1"/>
        <end position="136"/>
    </location>
</feature>
<dbReference type="GO" id="GO:0005769">
    <property type="term" value="C:early endosome"/>
    <property type="evidence" value="ECO:0007669"/>
    <property type="project" value="InterPro"/>
</dbReference>
<dbReference type="GO" id="GO:0042147">
    <property type="term" value="P:retrograde transport, endosome to Golgi"/>
    <property type="evidence" value="ECO:0007669"/>
    <property type="project" value="TreeGrafter"/>
</dbReference>
<keyword evidence="1" id="KW-0009">Actin-binding</keyword>
<feature type="compositionally biased region" description="Acidic residues" evidence="2">
    <location>
        <begin position="126"/>
        <end position="136"/>
    </location>
</feature>